<reference evidence="1 2" key="1">
    <citation type="submission" date="2020-02" db="EMBL/GenBank/DDBJ databases">
        <title>Tigecycline-resistant Acinetobacter species from pigs and migratory birds.</title>
        <authorList>
            <person name="Chen C."/>
            <person name="Sun J."/>
            <person name="Liao X.-P."/>
            <person name="Liu Y.-H."/>
        </authorList>
    </citation>
    <scope>NUCLEOTIDE SEQUENCE [LARGE SCALE GENOMIC DNA]</scope>
    <source>
        <strain evidence="1 2">YH12207_T</strain>
        <plasmid evidence="1 2">pYH12207-5</plasmid>
    </source>
</reference>
<keyword evidence="1" id="KW-0614">Plasmid</keyword>
<dbReference type="RefSeq" id="WP_180047750.1">
    <property type="nucleotide sequence ID" value="NZ_CP048664.1"/>
</dbReference>
<organism evidence="1 2">
    <name type="scientific">Acinetobacter piscicola</name>
    <dbReference type="NCBI Taxonomy" id="2006115"/>
    <lineage>
        <taxon>Bacteria</taxon>
        <taxon>Pseudomonadati</taxon>
        <taxon>Pseudomonadota</taxon>
        <taxon>Gammaproteobacteria</taxon>
        <taxon>Moraxellales</taxon>
        <taxon>Moraxellaceae</taxon>
        <taxon>Acinetobacter</taxon>
    </lineage>
</organism>
<name>A0A7S7AJQ7_9GAMM</name>
<dbReference type="EMBL" id="CP048664">
    <property type="protein sequence ID" value="QOW48274.1"/>
    <property type="molecule type" value="Genomic_DNA"/>
</dbReference>
<evidence type="ECO:0000313" key="1">
    <source>
        <dbReference type="EMBL" id="QOW48274.1"/>
    </source>
</evidence>
<accession>A0A7S7AJQ7</accession>
<keyword evidence="2" id="KW-1185">Reference proteome</keyword>
<proteinExistence type="predicted"/>
<dbReference type="AlphaFoldDB" id="A0A7S7AJQ7"/>
<gene>
    <name evidence="1" type="ORF">G0028_20735</name>
</gene>
<sequence>MDIYQDCSCSGNNENCFKCYGTGRIIDENKTSTPKSIKVLSTNHTRFKKESYKKEVFILKKNIDGKIYKEFLVKCKICAKLIEKIEIKNHIIKHNSMNHIESSQETNLVKKQKITLRTLILCPICNVRVKGVKYEKHMFKVHGKNIDLSNFKINVSSGSFGIYDDVIEKKINNDATKLYAHNFRENGKFGSHPEHDNYD</sequence>
<geneLocation type="plasmid" evidence="1 2">
    <name>pYH12207-5</name>
</geneLocation>
<dbReference type="Proteomes" id="UP000593966">
    <property type="component" value="Plasmid pYH12207-5"/>
</dbReference>
<protein>
    <submittedName>
        <fullName evidence="1">Uncharacterized protein</fullName>
    </submittedName>
</protein>
<evidence type="ECO:0000313" key="2">
    <source>
        <dbReference type="Proteomes" id="UP000593966"/>
    </source>
</evidence>